<keyword evidence="3" id="KW-1185">Reference proteome</keyword>
<accession>A0A699YZ92</accession>
<proteinExistence type="predicted"/>
<feature type="domain" description="ELMO" evidence="1">
    <location>
        <begin position="57"/>
        <end position="181"/>
    </location>
</feature>
<dbReference type="Proteomes" id="UP000485058">
    <property type="component" value="Unassembled WGS sequence"/>
</dbReference>
<dbReference type="PANTHER" id="PTHR12771:SF2">
    <property type="entry name" value="ELMO DOMAIN-CONTAINING PROTEIN 3"/>
    <property type="match status" value="1"/>
</dbReference>
<evidence type="ECO:0000313" key="2">
    <source>
        <dbReference type="EMBL" id="GFH15021.1"/>
    </source>
</evidence>
<reference evidence="2 3" key="1">
    <citation type="submission" date="2020-02" db="EMBL/GenBank/DDBJ databases">
        <title>Draft genome sequence of Haematococcus lacustris strain NIES-144.</title>
        <authorList>
            <person name="Morimoto D."/>
            <person name="Nakagawa S."/>
            <person name="Yoshida T."/>
            <person name="Sawayama S."/>
        </authorList>
    </citation>
    <scope>NUCLEOTIDE SEQUENCE [LARGE SCALE GENOMIC DNA]</scope>
    <source>
        <strain evidence="2 3">NIES-144</strain>
    </source>
</reference>
<organism evidence="2 3">
    <name type="scientific">Haematococcus lacustris</name>
    <name type="common">Green alga</name>
    <name type="synonym">Haematococcus pluvialis</name>
    <dbReference type="NCBI Taxonomy" id="44745"/>
    <lineage>
        <taxon>Eukaryota</taxon>
        <taxon>Viridiplantae</taxon>
        <taxon>Chlorophyta</taxon>
        <taxon>core chlorophytes</taxon>
        <taxon>Chlorophyceae</taxon>
        <taxon>CS clade</taxon>
        <taxon>Chlamydomonadales</taxon>
        <taxon>Haematococcaceae</taxon>
        <taxon>Haematococcus</taxon>
    </lineage>
</organism>
<dbReference type="PANTHER" id="PTHR12771">
    <property type="entry name" value="ENGULFMENT AND CELL MOTILITY"/>
    <property type="match status" value="1"/>
</dbReference>
<dbReference type="Pfam" id="PF04727">
    <property type="entry name" value="ELMO_CED12"/>
    <property type="match status" value="1"/>
</dbReference>
<dbReference type="AlphaFoldDB" id="A0A699YZ92"/>
<dbReference type="EMBL" id="BLLF01000795">
    <property type="protein sequence ID" value="GFH15021.1"/>
    <property type="molecule type" value="Genomic_DNA"/>
</dbReference>
<protein>
    <submittedName>
        <fullName evidence="2">ELMO domain-containing protein</fullName>
    </submittedName>
</protein>
<comment type="caution">
    <text evidence="2">The sequence shown here is derived from an EMBL/GenBank/DDBJ whole genome shotgun (WGS) entry which is preliminary data.</text>
</comment>
<feature type="non-terminal residue" evidence="2">
    <location>
        <position position="1"/>
    </location>
</feature>
<dbReference type="InterPro" id="IPR050868">
    <property type="entry name" value="ELMO_domain-containing"/>
</dbReference>
<evidence type="ECO:0000259" key="1">
    <source>
        <dbReference type="PROSITE" id="PS51335"/>
    </source>
</evidence>
<name>A0A699YZ92_HAELA</name>
<evidence type="ECO:0000313" key="3">
    <source>
        <dbReference type="Proteomes" id="UP000485058"/>
    </source>
</evidence>
<dbReference type="InterPro" id="IPR006816">
    <property type="entry name" value="ELMO_dom"/>
</dbReference>
<gene>
    <name evidence="2" type="ORF">HaLaN_11172</name>
</gene>
<sequence>MQTAATGAVTAGITTRPTSLLTRLFCLGPKPLSQLLAEQQVRLLALARVPFSEEDPMHFRLLASIYANLTGKAGQQPARTGQHWAELGFQGMDPATDLRGCGILGLLQAVREGRLNSPASSLGSMVEAANRMYVGAMFWFYRTWRGGNKTMSQSGFVMKELEAQCHSKAAALAKGSEALLS</sequence>
<dbReference type="PROSITE" id="PS51335">
    <property type="entry name" value="ELMO"/>
    <property type="match status" value="1"/>
</dbReference>